<evidence type="ECO:0008006" key="3">
    <source>
        <dbReference type="Google" id="ProtNLM"/>
    </source>
</evidence>
<reference evidence="1 2" key="2">
    <citation type="journal article" date="2012" name="Eukaryot. Cell">
        <title>Genome update of Botrytis cinerea strains B05.10 and T4.</title>
        <authorList>
            <person name="Staats M."/>
            <person name="van Kan J.A."/>
        </authorList>
    </citation>
    <scope>NUCLEOTIDE SEQUENCE [LARGE SCALE GENOMIC DNA]</scope>
    <source>
        <strain evidence="1 2">B05.10</strain>
    </source>
</reference>
<dbReference type="GeneID" id="5440391"/>
<evidence type="ECO:0000313" key="1">
    <source>
        <dbReference type="EMBL" id="ATZ50119.1"/>
    </source>
</evidence>
<dbReference type="KEGG" id="bfu:BCIN_05g05000"/>
<evidence type="ECO:0000313" key="2">
    <source>
        <dbReference type="Proteomes" id="UP000001798"/>
    </source>
</evidence>
<gene>
    <name evidence="1" type="ORF">BCIN_05g05000</name>
</gene>
<dbReference type="OrthoDB" id="3478523at2759"/>
<reference evidence="1 2" key="1">
    <citation type="journal article" date="2011" name="PLoS Genet.">
        <title>Genomic analysis of the necrotrophic fungal pathogens Sclerotinia sclerotiorum and Botrytis cinerea.</title>
        <authorList>
            <person name="Amselem J."/>
            <person name="Cuomo C.A."/>
            <person name="van Kan J.A."/>
            <person name="Viaud M."/>
            <person name="Benito E.P."/>
            <person name="Couloux A."/>
            <person name="Coutinho P.M."/>
            <person name="de Vries R.P."/>
            <person name="Dyer P.S."/>
            <person name="Fillinger S."/>
            <person name="Fournier E."/>
            <person name="Gout L."/>
            <person name="Hahn M."/>
            <person name="Kohn L."/>
            <person name="Lapalu N."/>
            <person name="Plummer K.M."/>
            <person name="Pradier J.M."/>
            <person name="Quevillon E."/>
            <person name="Sharon A."/>
            <person name="Simon A."/>
            <person name="ten Have A."/>
            <person name="Tudzynski B."/>
            <person name="Tudzynski P."/>
            <person name="Wincker P."/>
            <person name="Andrew M."/>
            <person name="Anthouard V."/>
            <person name="Beever R.E."/>
            <person name="Beffa R."/>
            <person name="Benoit I."/>
            <person name="Bouzid O."/>
            <person name="Brault B."/>
            <person name="Chen Z."/>
            <person name="Choquer M."/>
            <person name="Collemare J."/>
            <person name="Cotton P."/>
            <person name="Danchin E.G."/>
            <person name="Da Silva C."/>
            <person name="Gautier A."/>
            <person name="Giraud C."/>
            <person name="Giraud T."/>
            <person name="Gonzalez C."/>
            <person name="Grossetete S."/>
            <person name="Guldener U."/>
            <person name="Henrissat B."/>
            <person name="Howlett B.J."/>
            <person name="Kodira C."/>
            <person name="Kretschmer M."/>
            <person name="Lappartient A."/>
            <person name="Leroch M."/>
            <person name="Levis C."/>
            <person name="Mauceli E."/>
            <person name="Neuveglise C."/>
            <person name="Oeser B."/>
            <person name="Pearson M."/>
            <person name="Poulain J."/>
            <person name="Poussereau N."/>
            <person name="Quesneville H."/>
            <person name="Rascle C."/>
            <person name="Schumacher J."/>
            <person name="Segurens B."/>
            <person name="Sexton A."/>
            <person name="Silva E."/>
            <person name="Sirven C."/>
            <person name="Soanes D.M."/>
            <person name="Talbot N.J."/>
            <person name="Templeton M."/>
            <person name="Yandava C."/>
            <person name="Yarden O."/>
            <person name="Zeng Q."/>
            <person name="Rollins J.A."/>
            <person name="Lebrun M.H."/>
            <person name="Dickman M."/>
        </authorList>
    </citation>
    <scope>NUCLEOTIDE SEQUENCE [LARGE SCALE GENOMIC DNA]</scope>
    <source>
        <strain evidence="1 2">B05.10</strain>
    </source>
</reference>
<dbReference type="VEuPathDB" id="FungiDB:Bcin05g05000"/>
<dbReference type="Proteomes" id="UP000001798">
    <property type="component" value="Chromosome 5"/>
</dbReference>
<dbReference type="EMBL" id="CP009809">
    <property type="protein sequence ID" value="ATZ50119.1"/>
    <property type="molecule type" value="Genomic_DNA"/>
</dbReference>
<sequence length="418" mass="49295">MDSNAWPIPWPRELPVVVRSLQKLPREIVHQVLSDLPFIKILSLLSWKLPYIDECVLSHIVYGRLFSSQGEISHAVNHYTLYREMCWFHRWPPADADSLFARSPQMLLSDWRNLDYMIKEMRCLIRAGLNIDYRYLDLFVKYGRPRPRNIDINFDGLGSSLNLKNCWDYWNWVKDAKMQLNERKSEQIKFSARLIEKYPRILKRSLDPSQGAPRPNTTHLVVQLDRLAMKNLNSRKLLHYRGSNQRLHKSGRYVIELVPYDRYLRLLLDTVAKYPLDVEVTGLEETLANVSLHNGGKGAFLENAESATMTETQPNDFKYPEDIADSLRTVLKGLMYKYTEPQLTRPRVQWEPLRDVDSSEKWPRFFVDKKENERPHFEYARENDGTKPCDDREYEWIAAFAKVVTWIELNIEPVKEGF</sequence>
<keyword evidence="2" id="KW-1185">Reference proteome</keyword>
<reference evidence="1 2" key="3">
    <citation type="journal article" date="2017" name="Mol. Plant Pathol.">
        <title>A gapless genome sequence of the fungus Botrytis cinerea.</title>
        <authorList>
            <person name="Van Kan J.A."/>
            <person name="Stassen J.H."/>
            <person name="Mosbach A."/>
            <person name="Van Der Lee T.A."/>
            <person name="Faino L."/>
            <person name="Farmer A.D."/>
            <person name="Papasotiriou D.G."/>
            <person name="Zhou S."/>
            <person name="Seidl M.F."/>
            <person name="Cottam E."/>
            <person name="Edel D."/>
            <person name="Hahn M."/>
            <person name="Schwartz D.C."/>
            <person name="Dietrich R.A."/>
            <person name="Widdison S."/>
            <person name="Scalliet G."/>
        </authorList>
    </citation>
    <scope>NUCLEOTIDE SEQUENCE [LARGE SCALE GENOMIC DNA]</scope>
    <source>
        <strain evidence="1 2">B05.10</strain>
    </source>
</reference>
<proteinExistence type="predicted"/>
<dbReference type="RefSeq" id="XP_001559761.2">
    <property type="nucleotide sequence ID" value="XM_001559711.2"/>
</dbReference>
<accession>A0A384JHR1</accession>
<protein>
    <recommendedName>
        <fullName evidence="3">F-box domain-containing protein</fullName>
    </recommendedName>
</protein>
<dbReference type="AlphaFoldDB" id="A0A384JHR1"/>
<organism evidence="1 2">
    <name type="scientific">Botryotinia fuckeliana (strain B05.10)</name>
    <name type="common">Noble rot fungus</name>
    <name type="synonym">Botrytis cinerea</name>
    <dbReference type="NCBI Taxonomy" id="332648"/>
    <lineage>
        <taxon>Eukaryota</taxon>
        <taxon>Fungi</taxon>
        <taxon>Dikarya</taxon>
        <taxon>Ascomycota</taxon>
        <taxon>Pezizomycotina</taxon>
        <taxon>Leotiomycetes</taxon>
        <taxon>Helotiales</taxon>
        <taxon>Sclerotiniaceae</taxon>
        <taxon>Botrytis</taxon>
    </lineage>
</organism>
<name>A0A384JHR1_BOTFB</name>